<dbReference type="InParanoid" id="A0A3B5Q8F3"/>
<protein>
    <submittedName>
        <fullName evidence="1">Uncharacterized protein</fullName>
    </submittedName>
</protein>
<reference evidence="2" key="1">
    <citation type="submission" date="2012-01" db="EMBL/GenBank/DDBJ databases">
        <authorList>
            <person name="Walter R."/>
            <person name="Schartl M."/>
            <person name="Warren W."/>
        </authorList>
    </citation>
    <scope>NUCLEOTIDE SEQUENCE [LARGE SCALE GENOMIC DNA]</scope>
    <source>
        <strain evidence="2">JP 163 A</strain>
    </source>
</reference>
<reference evidence="1" key="4">
    <citation type="submission" date="2025-09" db="UniProtKB">
        <authorList>
            <consortium name="Ensembl"/>
        </authorList>
    </citation>
    <scope>IDENTIFICATION</scope>
    <source>
        <strain evidence="1">JP 163 A</strain>
    </source>
</reference>
<reference evidence="1" key="3">
    <citation type="submission" date="2025-08" db="UniProtKB">
        <authorList>
            <consortium name="Ensembl"/>
        </authorList>
    </citation>
    <scope>IDENTIFICATION</scope>
    <source>
        <strain evidence="1">JP 163 A</strain>
    </source>
</reference>
<name>A0A3B5Q8F3_XIPMA</name>
<accession>A0A3B5Q8F3</accession>
<dbReference type="Ensembl" id="ENSXMAT00000029053.1">
    <property type="protein sequence ID" value="ENSXMAP00000027350.1"/>
    <property type="gene ID" value="ENSXMAG00000025185.1"/>
</dbReference>
<keyword evidence="2" id="KW-1185">Reference proteome</keyword>
<proteinExistence type="predicted"/>
<reference evidence="2" key="2">
    <citation type="journal article" date="2013" name="Nat. Genet.">
        <title>The genome of the platyfish, Xiphophorus maculatus, provides insights into evolutionary adaptation and several complex traits.</title>
        <authorList>
            <person name="Schartl M."/>
            <person name="Walter R.B."/>
            <person name="Shen Y."/>
            <person name="Garcia T."/>
            <person name="Catchen J."/>
            <person name="Amores A."/>
            <person name="Braasch I."/>
            <person name="Chalopin D."/>
            <person name="Volff J.N."/>
            <person name="Lesch K.P."/>
            <person name="Bisazza A."/>
            <person name="Minx P."/>
            <person name="Hillier L."/>
            <person name="Wilson R.K."/>
            <person name="Fuerstenberg S."/>
            <person name="Boore J."/>
            <person name="Searle S."/>
            <person name="Postlethwait J.H."/>
            <person name="Warren W.C."/>
        </authorList>
    </citation>
    <scope>NUCLEOTIDE SEQUENCE [LARGE SCALE GENOMIC DNA]</scope>
    <source>
        <strain evidence="2">JP 163 A</strain>
    </source>
</reference>
<dbReference type="AlphaFoldDB" id="A0A3B5Q8F3"/>
<sequence>CNVVSASEFSASPPTQCSLLIPWSIVLGPLSNFLQSLDPHLNNDVRGGVRRRCGLSSHSVANSECVALNHELLQAFTLETLINSLLLAGLAPRWLTVQPLC</sequence>
<dbReference type="Proteomes" id="UP000002852">
    <property type="component" value="Unassembled WGS sequence"/>
</dbReference>
<organism evidence="1 2">
    <name type="scientific">Xiphophorus maculatus</name>
    <name type="common">Southern platyfish</name>
    <name type="synonym">Platypoecilus maculatus</name>
    <dbReference type="NCBI Taxonomy" id="8083"/>
    <lineage>
        <taxon>Eukaryota</taxon>
        <taxon>Metazoa</taxon>
        <taxon>Chordata</taxon>
        <taxon>Craniata</taxon>
        <taxon>Vertebrata</taxon>
        <taxon>Euteleostomi</taxon>
        <taxon>Actinopterygii</taxon>
        <taxon>Neopterygii</taxon>
        <taxon>Teleostei</taxon>
        <taxon>Neoteleostei</taxon>
        <taxon>Acanthomorphata</taxon>
        <taxon>Ovalentaria</taxon>
        <taxon>Atherinomorphae</taxon>
        <taxon>Cyprinodontiformes</taxon>
        <taxon>Poeciliidae</taxon>
        <taxon>Poeciliinae</taxon>
        <taxon>Xiphophorus</taxon>
    </lineage>
</organism>
<evidence type="ECO:0000313" key="1">
    <source>
        <dbReference type="Ensembl" id="ENSXMAP00000027350.1"/>
    </source>
</evidence>
<evidence type="ECO:0000313" key="2">
    <source>
        <dbReference type="Proteomes" id="UP000002852"/>
    </source>
</evidence>